<evidence type="ECO:0000256" key="1">
    <source>
        <dbReference type="ARBA" id="ARBA00011900"/>
    </source>
</evidence>
<evidence type="ECO:0000256" key="5">
    <source>
        <dbReference type="ARBA" id="ARBA00047942"/>
    </source>
</evidence>
<dbReference type="NCBIfam" id="NF033452">
    <property type="entry name" value="BREX_1_MTaseX"/>
    <property type="match status" value="1"/>
</dbReference>
<evidence type="ECO:0000256" key="3">
    <source>
        <dbReference type="ARBA" id="ARBA00022679"/>
    </source>
</evidence>
<gene>
    <name evidence="7" type="ORF">SAMN02745219_00250</name>
</gene>
<dbReference type="Pfam" id="PF07669">
    <property type="entry name" value="Eco57I"/>
    <property type="match status" value="1"/>
</dbReference>
<dbReference type="RefSeq" id="WP_131821447.1">
    <property type="nucleotide sequence ID" value="NZ_FQZM01000003.1"/>
</dbReference>
<keyword evidence="4" id="KW-0949">S-adenosyl-L-methionine</keyword>
<reference evidence="8" key="1">
    <citation type="submission" date="2016-11" db="EMBL/GenBank/DDBJ databases">
        <authorList>
            <person name="Varghese N."/>
            <person name="Submissions S."/>
        </authorList>
    </citation>
    <scope>NUCLEOTIDE SEQUENCE [LARGE SCALE GENOMIC DNA]</scope>
    <source>
        <strain evidence="8">DSM 16057</strain>
    </source>
</reference>
<dbReference type="PROSITE" id="PS00092">
    <property type="entry name" value="N6_MTASE"/>
    <property type="match status" value="1"/>
</dbReference>
<dbReference type="OrthoDB" id="32195at2"/>
<dbReference type="EC" id="2.1.1.72" evidence="1"/>
<dbReference type="Gene3D" id="3.40.50.150">
    <property type="entry name" value="Vaccinia Virus protein VP39"/>
    <property type="match status" value="1"/>
</dbReference>
<dbReference type="PANTHER" id="PTHR33841">
    <property type="entry name" value="DNA METHYLTRANSFERASE YEEA-RELATED"/>
    <property type="match status" value="1"/>
</dbReference>
<dbReference type="EMBL" id="FQZM01000003">
    <property type="protein sequence ID" value="SHI39148.1"/>
    <property type="molecule type" value="Genomic_DNA"/>
</dbReference>
<dbReference type="STRING" id="1121432.SAMN02745219_00250"/>
<dbReference type="GO" id="GO:0009007">
    <property type="term" value="F:site-specific DNA-methyltransferase (adenine-specific) activity"/>
    <property type="evidence" value="ECO:0007669"/>
    <property type="project" value="UniProtKB-EC"/>
</dbReference>
<protein>
    <recommendedName>
        <fullName evidence="1">site-specific DNA-methyltransferase (adenine-specific)</fullName>
        <ecNumber evidence="1">2.1.1.72</ecNumber>
    </recommendedName>
</protein>
<accession>A0A1M6AS39</accession>
<dbReference type="GO" id="GO:0006304">
    <property type="term" value="P:DNA modification"/>
    <property type="evidence" value="ECO:0007669"/>
    <property type="project" value="InterPro"/>
</dbReference>
<dbReference type="InterPro" id="IPR011639">
    <property type="entry name" value="MethylTrfase_TaqI-like_dom"/>
</dbReference>
<dbReference type="InterPro" id="IPR029063">
    <property type="entry name" value="SAM-dependent_MTases_sf"/>
</dbReference>
<proteinExistence type="predicted"/>
<evidence type="ECO:0000256" key="4">
    <source>
        <dbReference type="ARBA" id="ARBA00022691"/>
    </source>
</evidence>
<evidence type="ECO:0000313" key="7">
    <source>
        <dbReference type="EMBL" id="SHI39148.1"/>
    </source>
</evidence>
<dbReference type="GO" id="GO:0003676">
    <property type="term" value="F:nucleic acid binding"/>
    <property type="evidence" value="ECO:0007669"/>
    <property type="project" value="InterPro"/>
</dbReference>
<dbReference type="PANTHER" id="PTHR33841:SF1">
    <property type="entry name" value="DNA METHYLTRANSFERASE A"/>
    <property type="match status" value="1"/>
</dbReference>
<dbReference type="InterPro" id="IPR047939">
    <property type="entry name" value="BREX_1_PglX"/>
</dbReference>
<dbReference type="PRINTS" id="PR00507">
    <property type="entry name" value="N12N6MTFRASE"/>
</dbReference>
<organism evidence="7 8">
    <name type="scientific">Desulfofundulus thermosubterraneus DSM 16057</name>
    <dbReference type="NCBI Taxonomy" id="1121432"/>
    <lineage>
        <taxon>Bacteria</taxon>
        <taxon>Bacillati</taxon>
        <taxon>Bacillota</taxon>
        <taxon>Clostridia</taxon>
        <taxon>Eubacteriales</taxon>
        <taxon>Peptococcaceae</taxon>
        <taxon>Desulfofundulus</taxon>
    </lineage>
</organism>
<dbReference type="SUPFAM" id="SSF53335">
    <property type="entry name" value="S-adenosyl-L-methionine-dependent methyltransferases"/>
    <property type="match status" value="1"/>
</dbReference>
<evidence type="ECO:0000256" key="2">
    <source>
        <dbReference type="ARBA" id="ARBA00022603"/>
    </source>
</evidence>
<dbReference type="InterPro" id="IPR002052">
    <property type="entry name" value="DNA_methylase_N6_adenine_CS"/>
</dbReference>
<sequence>MDRETRRLIARTVTAVRELLEEDMARQLEGTFGITPYLVEPEEAMAVLQRHPDLLVRRREIISAIHYYISAGQTQARAVQEYIREAAFTYLNRLVALRLMEARGLVSESVGRGSESRGFKLFQKVCPGLCRNLPDGGYRRYLEMVFDDVAGKVPLLFDRSLPHSLLFPSPPVLKKVLEWLNRPELESIWDQDETIGWFYQFFTPRDERERVRKESQAPRDSYEMAIRNQFYTPEYVVRFLTDNTLGRLWYEVNPATSLVQFCRYFIYPEGEGVKRQMKPTEIKVLDPACGSGHYLLYAFDLLARIYEEEGYRPAEIPGLILKHNLFGIDIDPRAVQIASLALYLKAKKYHPGAVVGSARVVCAGPMPGDEGQFRKFLAGLHSVLQEIVKELRQSLELAAEAGSLLKPEAALRAVIEKQKEYYRQAASLFRETASCYAAGPPPELPEDFWQRAEEEIMALLRRYEATVNGSGAARRLFARQSRQGIEFTQLLRQRYDVVLMNPPFGEACISARKYIETTYPRTKNDVYAAFVERGLELLKPEGFLGAITSRTGFFLTTFGKWRQEVLLPATSVVAVADLGSGVLDTAMVETAAYVLARPKRSGESSLFFRLLKVEDKAGALASCVQAVNTGEENPAVYDVDQDTFNLLPGAPFPYWVSDSMRRKFVEFPPFEGNGGLVRQGLATADDFRFVRAAWEVLPEKVGQGKKWVPFAKGGEYSPYYDDIHLVVNWENDGAEIRAFLDENGKLKSRPQNQEFYFRPGLTWPYRTNKGFNVRVKPAGTIHGHVGHSCFIAGDDPEKLLYCLGWFNTRLVECLLRCLTTYKWEVGYVQKLPFMWPEKDFMGQVASLAFKCFNAQRKVDYGHEESHAFIRPVLLRKGQSSIVSNLLDVLAEMDEIKSEQLEAAYQIDRLFIKLYGLTPQEEGILSSELLPNPASYPCQELDTEDFKQAFFKKEEISVNRISHEDDECELEETVSEDRIKTGYGTLTYLSHLFRAHPRSIAAKRRELGLYRQEELAEEVANLLMYAVGCAFGRWDVRVGRRPELAPALPGPFDPLPACAPATLVGPDGLPATSGRIVSEEWLQARPDAITLPPAGQVQRPVINDDEYPIPVAWDGVLVDDPGHPADIVDRVRRVLAYLFDDPGTVEQEACAILGVKDLRSWLAGKFFSFHIKRYSKSRRKAPIYWQLRSYRKNYSVWLYYHRLTGDTLFHVLRTYIGPKIQYEERKLAELQEKLATARGGREERALHRRQEEQKRFLEELLRFRDDLTAVAHAGYEPDLDDGVLINIAPLYRVVPWPDAERTWKELLAGKYPWSKIAQKMFRQ</sequence>
<keyword evidence="8" id="KW-1185">Reference proteome</keyword>
<keyword evidence="3" id="KW-0808">Transferase</keyword>
<keyword evidence="2" id="KW-0489">Methyltransferase</keyword>
<feature type="domain" description="Type II methyltransferase M.TaqI-like" evidence="6">
    <location>
        <begin position="323"/>
        <end position="566"/>
    </location>
</feature>
<comment type="catalytic activity">
    <reaction evidence="5">
        <text>a 2'-deoxyadenosine in DNA + S-adenosyl-L-methionine = an N(6)-methyl-2'-deoxyadenosine in DNA + S-adenosyl-L-homocysteine + H(+)</text>
        <dbReference type="Rhea" id="RHEA:15197"/>
        <dbReference type="Rhea" id="RHEA-COMP:12418"/>
        <dbReference type="Rhea" id="RHEA-COMP:12419"/>
        <dbReference type="ChEBI" id="CHEBI:15378"/>
        <dbReference type="ChEBI" id="CHEBI:57856"/>
        <dbReference type="ChEBI" id="CHEBI:59789"/>
        <dbReference type="ChEBI" id="CHEBI:90615"/>
        <dbReference type="ChEBI" id="CHEBI:90616"/>
        <dbReference type="EC" id="2.1.1.72"/>
    </reaction>
</comment>
<dbReference type="InterPro" id="IPR050953">
    <property type="entry name" value="N4_N6_ade-DNA_methylase"/>
</dbReference>
<evidence type="ECO:0000259" key="6">
    <source>
        <dbReference type="Pfam" id="PF07669"/>
    </source>
</evidence>
<name>A0A1M6AS39_9FIRM</name>
<dbReference type="Proteomes" id="UP000184529">
    <property type="component" value="Unassembled WGS sequence"/>
</dbReference>
<dbReference type="GO" id="GO:0032259">
    <property type="term" value="P:methylation"/>
    <property type="evidence" value="ECO:0007669"/>
    <property type="project" value="UniProtKB-KW"/>
</dbReference>
<evidence type="ECO:0000313" key="8">
    <source>
        <dbReference type="Proteomes" id="UP000184529"/>
    </source>
</evidence>